<dbReference type="EMBL" id="NDWU01000025">
    <property type="protein sequence ID" value="PUA31132.1"/>
    <property type="molecule type" value="Genomic_DNA"/>
</dbReference>
<dbReference type="InterPro" id="IPR052535">
    <property type="entry name" value="Bacilysin_H2HPP_isomerase"/>
</dbReference>
<dbReference type="Proteomes" id="UP000244066">
    <property type="component" value="Unassembled WGS sequence"/>
</dbReference>
<organism evidence="2 3">
    <name type="scientific">Candidatus Terraquivivens tikiterensis</name>
    <dbReference type="NCBI Taxonomy" id="1980982"/>
    <lineage>
        <taxon>Archaea</taxon>
        <taxon>Nitrososphaerota</taxon>
        <taxon>Candidatus Wolframiiraptoraceae</taxon>
        <taxon>Candidatus Terraquivivens</taxon>
    </lineage>
</organism>
<evidence type="ECO:0000313" key="3">
    <source>
        <dbReference type="Proteomes" id="UP000244066"/>
    </source>
</evidence>
<feature type="domain" description="Cupin type-2" evidence="1">
    <location>
        <begin position="40"/>
        <end position="96"/>
    </location>
</feature>
<dbReference type="InterPro" id="IPR013096">
    <property type="entry name" value="Cupin_2"/>
</dbReference>
<accession>A0A2R7Y2U4</accession>
<dbReference type="Gene3D" id="2.60.120.10">
    <property type="entry name" value="Jelly Rolls"/>
    <property type="match status" value="1"/>
</dbReference>
<dbReference type="Pfam" id="PF07883">
    <property type="entry name" value="Cupin_2"/>
    <property type="match status" value="1"/>
</dbReference>
<dbReference type="SUPFAM" id="SSF51182">
    <property type="entry name" value="RmlC-like cupins"/>
    <property type="match status" value="1"/>
</dbReference>
<proteinExistence type="predicted"/>
<dbReference type="PANTHER" id="PTHR40112:SF1">
    <property type="entry name" value="H2HPP ISOMERASE"/>
    <property type="match status" value="1"/>
</dbReference>
<dbReference type="InterPro" id="IPR014710">
    <property type="entry name" value="RmlC-like_jellyroll"/>
</dbReference>
<dbReference type="InterPro" id="IPR011051">
    <property type="entry name" value="RmlC_Cupin_sf"/>
</dbReference>
<dbReference type="AlphaFoldDB" id="A0A2R7Y2U4"/>
<evidence type="ECO:0000259" key="1">
    <source>
        <dbReference type="Pfam" id="PF07883"/>
    </source>
</evidence>
<reference evidence="2 3" key="1">
    <citation type="submission" date="2017-04" db="EMBL/GenBank/DDBJ databases">
        <title>Draft Aigarchaeota genome from a New Zealand hot spring.</title>
        <authorList>
            <person name="Reysenbach A.-L."/>
            <person name="Donaho J.A."/>
            <person name="Gerhart J."/>
            <person name="Kelley J.F."/>
            <person name="Kouba K."/>
            <person name="Podar M."/>
            <person name="Stott M."/>
        </authorList>
    </citation>
    <scope>NUCLEOTIDE SEQUENCE [LARGE SCALE GENOMIC DNA]</scope>
    <source>
        <strain evidence="2">NZ13_MG1</strain>
    </source>
</reference>
<comment type="caution">
    <text evidence="2">The sequence shown here is derived from an EMBL/GenBank/DDBJ whole genome shotgun (WGS) entry which is preliminary data.</text>
</comment>
<sequence>MSGRGESCYTWVNIPMEEIRPDFSRKVVHGENMTFSMIFFKKGARVDLHRHANEQMSHVLSGAVKFITREGKEYTVSQGMLMHFPPNVEHGALALEDSVIIEVFSPPREDWKMGTDHYLRK</sequence>
<dbReference type="PANTHER" id="PTHR40112">
    <property type="entry name" value="H2HPP ISOMERASE"/>
    <property type="match status" value="1"/>
</dbReference>
<dbReference type="CDD" id="cd02238">
    <property type="entry name" value="cupin_KdgF"/>
    <property type="match status" value="1"/>
</dbReference>
<name>A0A2R7Y2U4_9ARCH</name>
<evidence type="ECO:0000313" key="2">
    <source>
        <dbReference type="EMBL" id="PUA31132.1"/>
    </source>
</evidence>
<dbReference type="InterPro" id="IPR025499">
    <property type="entry name" value="KdgF"/>
</dbReference>
<dbReference type="PIRSF" id="PIRSF029883">
    <property type="entry name" value="KdgF"/>
    <property type="match status" value="1"/>
</dbReference>
<gene>
    <name evidence="2" type="ORF">B9J98_07510</name>
</gene>
<protein>
    <recommendedName>
        <fullName evidence="1">Cupin type-2 domain-containing protein</fullName>
    </recommendedName>
</protein>